<feature type="region of interest" description="Disordered" evidence="1">
    <location>
        <begin position="1"/>
        <end position="53"/>
    </location>
</feature>
<dbReference type="EMBL" id="CP136892">
    <property type="protein sequence ID" value="WOL02145.1"/>
    <property type="molecule type" value="Genomic_DNA"/>
</dbReference>
<evidence type="ECO:0000313" key="3">
    <source>
        <dbReference type="Proteomes" id="UP001327560"/>
    </source>
</evidence>
<sequence>MSTVEQEVRPMEMGKDREKKKQQQHEIEEMGSDSSSSTRSHLPRRNRRTEASEMMPEWKLKCLCTENGMPPLIIMTGTLNMGSGCF</sequence>
<dbReference type="Proteomes" id="UP001327560">
    <property type="component" value="Chromosome 3"/>
</dbReference>
<accession>A0AAQ3QB33</accession>
<name>A0AAQ3QB33_9LILI</name>
<feature type="compositionally biased region" description="Basic and acidic residues" evidence="1">
    <location>
        <begin position="1"/>
        <end position="28"/>
    </location>
</feature>
<gene>
    <name evidence="2" type="ORF">Cni_G10864</name>
</gene>
<proteinExistence type="predicted"/>
<keyword evidence="3" id="KW-1185">Reference proteome</keyword>
<reference evidence="2 3" key="1">
    <citation type="submission" date="2023-10" db="EMBL/GenBank/DDBJ databases">
        <title>Chromosome-scale genome assembly provides insights into flower coloration mechanisms of Canna indica.</title>
        <authorList>
            <person name="Li C."/>
        </authorList>
    </citation>
    <scope>NUCLEOTIDE SEQUENCE [LARGE SCALE GENOMIC DNA]</scope>
    <source>
        <tissue evidence="2">Flower</tissue>
    </source>
</reference>
<evidence type="ECO:0000256" key="1">
    <source>
        <dbReference type="SAM" id="MobiDB-lite"/>
    </source>
</evidence>
<organism evidence="2 3">
    <name type="scientific">Canna indica</name>
    <name type="common">Indian-shot</name>
    <dbReference type="NCBI Taxonomy" id="4628"/>
    <lineage>
        <taxon>Eukaryota</taxon>
        <taxon>Viridiplantae</taxon>
        <taxon>Streptophyta</taxon>
        <taxon>Embryophyta</taxon>
        <taxon>Tracheophyta</taxon>
        <taxon>Spermatophyta</taxon>
        <taxon>Magnoliopsida</taxon>
        <taxon>Liliopsida</taxon>
        <taxon>Zingiberales</taxon>
        <taxon>Cannaceae</taxon>
        <taxon>Canna</taxon>
    </lineage>
</organism>
<evidence type="ECO:0000313" key="2">
    <source>
        <dbReference type="EMBL" id="WOL02145.1"/>
    </source>
</evidence>
<protein>
    <submittedName>
        <fullName evidence="2">Uncharacterized protein</fullName>
    </submittedName>
</protein>
<dbReference type="AlphaFoldDB" id="A0AAQ3QB33"/>